<dbReference type="Proteomes" id="UP001231189">
    <property type="component" value="Unassembled WGS sequence"/>
</dbReference>
<evidence type="ECO:0000256" key="3">
    <source>
        <dbReference type="ARBA" id="ARBA00023125"/>
    </source>
</evidence>
<dbReference type="EMBL" id="JAUUTY010000005">
    <property type="protein sequence ID" value="KAK1627395.1"/>
    <property type="molecule type" value="Genomic_DNA"/>
</dbReference>
<keyword evidence="5" id="KW-0539">Nucleus</keyword>
<feature type="domain" description="TF-B3" evidence="7">
    <location>
        <begin position="1"/>
        <end position="79"/>
    </location>
</feature>
<evidence type="ECO:0000256" key="6">
    <source>
        <dbReference type="SAM" id="MobiDB-lite"/>
    </source>
</evidence>
<comment type="subcellular location">
    <subcellularLocation>
        <location evidence="1">Nucleus</location>
    </subcellularLocation>
</comment>
<accession>A0AAD8RL72</accession>
<feature type="region of interest" description="Disordered" evidence="6">
    <location>
        <begin position="296"/>
        <end position="322"/>
    </location>
</feature>
<feature type="compositionally biased region" description="Acidic residues" evidence="6">
    <location>
        <begin position="106"/>
        <end position="115"/>
    </location>
</feature>
<comment type="caution">
    <text evidence="8">The sequence shown here is derived from an EMBL/GenBank/DDBJ whole genome shotgun (WGS) entry which is preliminary data.</text>
</comment>
<sequence>MKFAELLKGREPRGLKLREADDPSSSLWDVDVLLNAAGCIYLGRGWKQFARIYYLQRGSLLLFSFDGDALLTVKVFKLDMCHRHYYYDHDASTSSETVPYPRTDEESTDEESMDGDDPFDSSIIVSMRADLDDGEKDRICDLLASKHEYIGVPYVTRLTSTNLARNEMTGEEIWRVKLNYEDDDRTKKIMVMTIDRTDISYIELISMIETVGFHIAFDYLYYRVKNAHGRAQLVPIEHASEVETMVSLFNKEKNIGRYVFKEKPNVDIATPGSQSTDESVSTRKKPGYTVLVRDAISEDQDSNETEDTNFSATNGSVKKGSVKKNRLDTLEAYIRKYGKSRSGN</sequence>
<dbReference type="InterPro" id="IPR003340">
    <property type="entry name" value="B3_DNA-bd"/>
</dbReference>
<dbReference type="InterPro" id="IPR050655">
    <property type="entry name" value="Plant_B3_domain"/>
</dbReference>
<dbReference type="PANTHER" id="PTHR31920">
    <property type="entry name" value="B3 DOMAIN-CONTAINING"/>
    <property type="match status" value="1"/>
</dbReference>
<evidence type="ECO:0000259" key="7">
    <source>
        <dbReference type="PROSITE" id="PS50863"/>
    </source>
</evidence>
<dbReference type="AlphaFoldDB" id="A0AAD8RL72"/>
<dbReference type="PANTHER" id="PTHR31920:SF111">
    <property type="entry name" value="B3 DOMAIN-CONTAINING PROTEIN OS03G0621600-RELATED"/>
    <property type="match status" value="1"/>
</dbReference>
<name>A0AAD8RL72_LOLMU</name>
<proteinExistence type="predicted"/>
<dbReference type="GO" id="GO:0005634">
    <property type="term" value="C:nucleus"/>
    <property type="evidence" value="ECO:0007669"/>
    <property type="project" value="UniProtKB-SubCell"/>
</dbReference>
<keyword evidence="2" id="KW-0805">Transcription regulation</keyword>
<dbReference type="SUPFAM" id="SSF101936">
    <property type="entry name" value="DNA-binding pseudobarrel domain"/>
    <property type="match status" value="1"/>
</dbReference>
<dbReference type="GO" id="GO:0003677">
    <property type="term" value="F:DNA binding"/>
    <property type="evidence" value="ECO:0007669"/>
    <property type="project" value="UniProtKB-KW"/>
</dbReference>
<gene>
    <name evidence="8" type="ORF">QYE76_001710</name>
</gene>
<evidence type="ECO:0000256" key="5">
    <source>
        <dbReference type="ARBA" id="ARBA00023242"/>
    </source>
</evidence>
<dbReference type="Gene3D" id="2.40.330.10">
    <property type="entry name" value="DNA-binding pseudobarrel domain"/>
    <property type="match status" value="1"/>
</dbReference>
<dbReference type="PROSITE" id="PS50863">
    <property type="entry name" value="B3"/>
    <property type="match status" value="1"/>
</dbReference>
<feature type="region of interest" description="Disordered" evidence="6">
    <location>
        <begin position="92"/>
        <end position="115"/>
    </location>
</feature>
<keyword evidence="9" id="KW-1185">Reference proteome</keyword>
<dbReference type="CDD" id="cd10017">
    <property type="entry name" value="B3_DNA"/>
    <property type="match status" value="1"/>
</dbReference>
<dbReference type="InterPro" id="IPR015300">
    <property type="entry name" value="DNA-bd_pseudobarrel_sf"/>
</dbReference>
<protein>
    <recommendedName>
        <fullName evidence="7">TF-B3 domain-containing protein</fullName>
    </recommendedName>
</protein>
<evidence type="ECO:0000313" key="9">
    <source>
        <dbReference type="Proteomes" id="UP001231189"/>
    </source>
</evidence>
<reference evidence="8" key="1">
    <citation type="submission" date="2023-07" db="EMBL/GenBank/DDBJ databases">
        <title>A chromosome-level genome assembly of Lolium multiflorum.</title>
        <authorList>
            <person name="Chen Y."/>
            <person name="Copetti D."/>
            <person name="Kolliker R."/>
            <person name="Studer B."/>
        </authorList>
    </citation>
    <scope>NUCLEOTIDE SEQUENCE</scope>
    <source>
        <strain evidence="8">02402/16</strain>
        <tissue evidence="8">Leaf</tissue>
    </source>
</reference>
<evidence type="ECO:0000313" key="8">
    <source>
        <dbReference type="EMBL" id="KAK1627395.1"/>
    </source>
</evidence>
<evidence type="ECO:0000256" key="2">
    <source>
        <dbReference type="ARBA" id="ARBA00023015"/>
    </source>
</evidence>
<keyword evidence="4" id="KW-0804">Transcription</keyword>
<evidence type="ECO:0000256" key="4">
    <source>
        <dbReference type="ARBA" id="ARBA00023163"/>
    </source>
</evidence>
<keyword evidence="3" id="KW-0238">DNA-binding</keyword>
<evidence type="ECO:0000256" key="1">
    <source>
        <dbReference type="ARBA" id="ARBA00004123"/>
    </source>
</evidence>
<feature type="compositionally biased region" description="Acidic residues" evidence="6">
    <location>
        <begin position="297"/>
        <end position="307"/>
    </location>
</feature>
<organism evidence="8 9">
    <name type="scientific">Lolium multiflorum</name>
    <name type="common">Italian ryegrass</name>
    <name type="synonym">Lolium perenne subsp. multiflorum</name>
    <dbReference type="NCBI Taxonomy" id="4521"/>
    <lineage>
        <taxon>Eukaryota</taxon>
        <taxon>Viridiplantae</taxon>
        <taxon>Streptophyta</taxon>
        <taxon>Embryophyta</taxon>
        <taxon>Tracheophyta</taxon>
        <taxon>Spermatophyta</taxon>
        <taxon>Magnoliopsida</taxon>
        <taxon>Liliopsida</taxon>
        <taxon>Poales</taxon>
        <taxon>Poaceae</taxon>
        <taxon>BOP clade</taxon>
        <taxon>Pooideae</taxon>
        <taxon>Poodae</taxon>
        <taxon>Poeae</taxon>
        <taxon>Poeae Chloroplast Group 2 (Poeae type)</taxon>
        <taxon>Loliodinae</taxon>
        <taxon>Loliinae</taxon>
        <taxon>Lolium</taxon>
    </lineage>
</organism>